<dbReference type="AlphaFoldDB" id="A0A3R5VAJ1"/>
<gene>
    <name evidence="1" type="ORF">C1I91_21255</name>
</gene>
<accession>A0A3R5VAJ1</accession>
<proteinExistence type="predicted"/>
<dbReference type="SUPFAM" id="SSF52540">
    <property type="entry name" value="P-loop containing nucleoside triphosphate hydrolases"/>
    <property type="match status" value="1"/>
</dbReference>
<dbReference type="RefSeq" id="WP_128214670.1">
    <property type="nucleotide sequence ID" value="NZ_CP025746.1"/>
</dbReference>
<dbReference type="OrthoDB" id="1898893at2"/>
<keyword evidence="2" id="KW-1185">Reference proteome</keyword>
<evidence type="ECO:0000313" key="2">
    <source>
        <dbReference type="Proteomes" id="UP000286268"/>
    </source>
</evidence>
<reference evidence="1 2" key="1">
    <citation type="submission" date="2018-01" db="EMBL/GenBank/DDBJ databases">
        <title>Genome Sequencing and Assembly of Anaerobacter polyendosporus strain CT4.</title>
        <authorList>
            <person name="Tachaapaikoon C."/>
            <person name="Sutheeworapong S."/>
            <person name="Jenjaroenpun P."/>
            <person name="Wongsurawat T."/>
            <person name="Nookeaw I."/>
            <person name="Cheawchanlertfa P."/>
            <person name="Kosugi A."/>
            <person name="Cheevadhanarak S."/>
            <person name="Ratanakhanokchai K."/>
        </authorList>
    </citation>
    <scope>NUCLEOTIDE SEQUENCE [LARGE SCALE GENOMIC DNA]</scope>
    <source>
        <strain evidence="1 2">CT4</strain>
    </source>
</reference>
<dbReference type="InterPro" id="IPR027417">
    <property type="entry name" value="P-loop_NTPase"/>
</dbReference>
<organism evidence="1 2">
    <name type="scientific">Clostridium manihotivorum</name>
    <dbReference type="NCBI Taxonomy" id="2320868"/>
    <lineage>
        <taxon>Bacteria</taxon>
        <taxon>Bacillati</taxon>
        <taxon>Bacillota</taxon>
        <taxon>Clostridia</taxon>
        <taxon>Eubacteriales</taxon>
        <taxon>Clostridiaceae</taxon>
        <taxon>Clostridium</taxon>
    </lineage>
</organism>
<dbReference type="KEGG" id="cmah:C1I91_21255"/>
<dbReference type="EMBL" id="CP025746">
    <property type="protein sequence ID" value="QAA33950.1"/>
    <property type="molecule type" value="Genomic_DNA"/>
</dbReference>
<name>A0A3R5VAJ1_9CLOT</name>
<dbReference type="Proteomes" id="UP000286268">
    <property type="component" value="Chromosome"/>
</dbReference>
<sequence>MFNPIKSDTTVTVVDSIMGSGKTSWAIQFMNETPEVQKFIYVTPYLSEVERIKENVVNRKFVTPDPKYGKGKKYEHLKKLVGEGKDIVMTHSLFSYADEELLQLLEWNNYILIMDEVFDVVEQVQITQDDLKLLLRNNIISVNEDGNVRWLDDEIKETRYKDIKQMAEVGTLYLVNDSAFIWLFPVNIFRAFEKAFILTYLFEGQLQRYYYDFYNVKYDYKSVLYENSSYKLCHYDKSIERRDYFKGLITICEDLKLNSIGEKKTALSKSWFTSSNNATKVKQLKDNLYNYFQHKTKAKSEEILWTSFKCCKEKLKGKGYSSGVKDVDYNNTVITNKNRCYTPFNLRATNMYRYKTVLAFCINRYMNPIQKHFFQHKNIEVNEDLLALSDLLQWIYRSAIRDGKEVQIYIPSLRMRTLLTKWLDNEI</sequence>
<protein>
    <submittedName>
        <fullName evidence="1">Uncharacterized protein</fullName>
    </submittedName>
</protein>
<evidence type="ECO:0000313" key="1">
    <source>
        <dbReference type="EMBL" id="QAA33950.1"/>
    </source>
</evidence>